<proteinExistence type="inferred from homology"/>
<gene>
    <name evidence="13" type="primary">PARPA_04991.1 scaffold 15694</name>
</gene>
<dbReference type="SMART" id="SM00129">
    <property type="entry name" value="KISc"/>
    <property type="match status" value="1"/>
</dbReference>
<evidence type="ECO:0000256" key="8">
    <source>
        <dbReference type="ARBA" id="ARBA00034704"/>
    </source>
</evidence>
<dbReference type="GO" id="GO:0007018">
    <property type="term" value="P:microtubule-based movement"/>
    <property type="evidence" value="ECO:0007669"/>
    <property type="project" value="InterPro"/>
</dbReference>
<evidence type="ECO:0000313" key="13">
    <source>
        <dbReference type="EMBL" id="CEP11189.1"/>
    </source>
</evidence>
<evidence type="ECO:0000256" key="4">
    <source>
        <dbReference type="ARBA" id="ARBA00022741"/>
    </source>
</evidence>
<reference evidence="13 14" key="1">
    <citation type="submission" date="2014-09" db="EMBL/GenBank/DDBJ databases">
        <authorList>
            <person name="Ellenberger Sabrina"/>
        </authorList>
    </citation>
    <scope>NUCLEOTIDE SEQUENCE [LARGE SCALE GENOMIC DNA]</scope>
    <source>
        <strain evidence="13 14">CBS 412.66</strain>
    </source>
</reference>
<keyword evidence="2" id="KW-0963">Cytoplasm</keyword>
<keyword evidence="6 9" id="KW-0505">Motor protein</keyword>
<evidence type="ECO:0000256" key="5">
    <source>
        <dbReference type="ARBA" id="ARBA00022840"/>
    </source>
</evidence>
<dbReference type="GO" id="GO:0005876">
    <property type="term" value="C:spindle microtubule"/>
    <property type="evidence" value="ECO:0007669"/>
    <property type="project" value="TreeGrafter"/>
</dbReference>
<dbReference type="InterPro" id="IPR027417">
    <property type="entry name" value="P-loop_NTPase"/>
</dbReference>
<sequence length="568" mass="64306">MSTIIPANTPVRGPNNRRAAIEKIDNNTKPNNRRVPIKKAGISTKATNRRMEKSDTTTKTTNSRRAIMEKSGMNTKGTNIQVVLRCKDSTALNSSPSILEFMESKDAAVNPVTDVLLNTNNTIYSFDRVFRPEETQAAVYRDVAEPILNDVLAGYSCTIFAYGQTGTGKTFTMEGDLTDDDGRPANKAGIIPRTIYDLFEKLPGNSYVTVSMLELYNEELRDLLCASDTQKPLKIFEENGMAKVNCQEYNISSVARGLEIMKLGVRKRMTAATNCNEQSSRSHCIFTLTVHTSKKSDKGEDVFSIGKLNLVDLAGSENNRSSGSENMRAREAASINRSLLTLGRVVNCLVDKTPHIPYRESKLTRILKDSLGGSTKTCIIATVAPSIQNQEEIRSTLDYASHAKGICNQPRSNNVINRERHLDSLVSTIEQLQDELRVNYEKNGVFMTKKTYEQKNDELLQLKSKMDEVLHQNTILTALVDAKDKMFEEEKRKRKEEVEEQKKRRREEAEEQRKRRKEDAEMQRDEYIDLLTRYKDECLSTTEKLWERNLSEAKQRTALAIAKLTKDK</sequence>
<feature type="region of interest" description="Disordered" evidence="11">
    <location>
        <begin position="489"/>
        <end position="521"/>
    </location>
</feature>
<dbReference type="Pfam" id="PF00225">
    <property type="entry name" value="Kinesin"/>
    <property type="match status" value="1"/>
</dbReference>
<dbReference type="GO" id="GO:0000073">
    <property type="term" value="P:initial mitotic spindle pole body separation"/>
    <property type="evidence" value="ECO:0007669"/>
    <property type="project" value="TreeGrafter"/>
</dbReference>
<dbReference type="GO" id="GO:0008574">
    <property type="term" value="F:plus-end-directed microtubule motor activity"/>
    <property type="evidence" value="ECO:0007669"/>
    <property type="project" value="TreeGrafter"/>
</dbReference>
<dbReference type="PROSITE" id="PS50067">
    <property type="entry name" value="KINESIN_MOTOR_2"/>
    <property type="match status" value="1"/>
</dbReference>
<organism evidence="13 14">
    <name type="scientific">Parasitella parasitica</name>
    <dbReference type="NCBI Taxonomy" id="35722"/>
    <lineage>
        <taxon>Eukaryota</taxon>
        <taxon>Fungi</taxon>
        <taxon>Fungi incertae sedis</taxon>
        <taxon>Mucoromycota</taxon>
        <taxon>Mucoromycotina</taxon>
        <taxon>Mucoromycetes</taxon>
        <taxon>Mucorales</taxon>
        <taxon>Mucorineae</taxon>
        <taxon>Mucoraceae</taxon>
        <taxon>Parasitella</taxon>
    </lineage>
</organism>
<dbReference type="GO" id="GO:0005634">
    <property type="term" value="C:nucleus"/>
    <property type="evidence" value="ECO:0007669"/>
    <property type="project" value="TreeGrafter"/>
</dbReference>
<dbReference type="PANTHER" id="PTHR47970">
    <property type="entry name" value="KINESIN-LIKE PROTEIN KIF11"/>
    <property type="match status" value="1"/>
</dbReference>
<keyword evidence="3 10" id="KW-0493">Microtubule</keyword>
<dbReference type="EMBL" id="LN725636">
    <property type="protein sequence ID" value="CEP11189.1"/>
    <property type="molecule type" value="Genomic_DNA"/>
</dbReference>
<keyword evidence="7" id="KW-0206">Cytoskeleton</keyword>
<evidence type="ECO:0000256" key="3">
    <source>
        <dbReference type="ARBA" id="ARBA00022701"/>
    </source>
</evidence>
<feature type="binding site" evidence="9">
    <location>
        <begin position="163"/>
        <end position="170"/>
    </location>
    <ligand>
        <name>ATP</name>
        <dbReference type="ChEBI" id="CHEBI:30616"/>
    </ligand>
</feature>
<evidence type="ECO:0000259" key="12">
    <source>
        <dbReference type="PROSITE" id="PS50067"/>
    </source>
</evidence>
<evidence type="ECO:0000256" key="6">
    <source>
        <dbReference type="ARBA" id="ARBA00023175"/>
    </source>
</evidence>
<dbReference type="GO" id="GO:0072686">
    <property type="term" value="C:mitotic spindle"/>
    <property type="evidence" value="ECO:0007669"/>
    <property type="project" value="TreeGrafter"/>
</dbReference>
<accession>A0A0B7N871</accession>
<keyword evidence="14" id="KW-1185">Reference proteome</keyword>
<dbReference type="InterPro" id="IPR036961">
    <property type="entry name" value="Kinesin_motor_dom_sf"/>
</dbReference>
<evidence type="ECO:0000256" key="7">
    <source>
        <dbReference type="ARBA" id="ARBA00023212"/>
    </source>
</evidence>
<dbReference type="Proteomes" id="UP000054107">
    <property type="component" value="Unassembled WGS sequence"/>
</dbReference>
<dbReference type="FunFam" id="3.40.850.10:FF:000019">
    <property type="entry name" value="Kinesin-like protein KIN-5D"/>
    <property type="match status" value="1"/>
</dbReference>
<evidence type="ECO:0000256" key="9">
    <source>
        <dbReference type="PROSITE-ProRule" id="PRU00283"/>
    </source>
</evidence>
<dbReference type="InterPro" id="IPR047149">
    <property type="entry name" value="KIF11-like"/>
</dbReference>
<dbReference type="STRING" id="35722.A0A0B7N871"/>
<evidence type="ECO:0000256" key="2">
    <source>
        <dbReference type="ARBA" id="ARBA00022490"/>
    </source>
</evidence>
<comment type="similarity">
    <text evidence="8">Belongs to the TRAFAC class myosin-kinesin ATPase superfamily. Kinesin family. KIN-5/BimC subfamily.</text>
</comment>
<dbReference type="PANTHER" id="PTHR47970:SF12">
    <property type="entry name" value="KINESIN FAMILY MEMBER 11"/>
    <property type="match status" value="1"/>
</dbReference>
<dbReference type="Gene3D" id="3.40.850.10">
    <property type="entry name" value="Kinesin motor domain"/>
    <property type="match status" value="1"/>
</dbReference>
<name>A0A0B7N871_9FUNG</name>
<evidence type="ECO:0000256" key="11">
    <source>
        <dbReference type="SAM" id="MobiDB-lite"/>
    </source>
</evidence>
<dbReference type="GO" id="GO:0005524">
    <property type="term" value="F:ATP binding"/>
    <property type="evidence" value="ECO:0007669"/>
    <property type="project" value="UniProtKB-UniRule"/>
</dbReference>
<feature type="domain" description="Kinesin motor" evidence="12">
    <location>
        <begin position="79"/>
        <end position="406"/>
    </location>
</feature>
<dbReference type="OrthoDB" id="3176171at2759"/>
<keyword evidence="5 9" id="KW-0067">ATP-binding</keyword>
<dbReference type="SUPFAM" id="SSF52540">
    <property type="entry name" value="P-loop containing nucleoside triphosphate hydrolases"/>
    <property type="match status" value="1"/>
</dbReference>
<protein>
    <recommendedName>
        <fullName evidence="10">Kinesin-like protein</fullName>
    </recommendedName>
</protein>
<evidence type="ECO:0000256" key="10">
    <source>
        <dbReference type="RuleBase" id="RU000394"/>
    </source>
</evidence>
<dbReference type="PRINTS" id="PR00380">
    <property type="entry name" value="KINESINHEAVY"/>
</dbReference>
<evidence type="ECO:0000256" key="1">
    <source>
        <dbReference type="ARBA" id="ARBA00004245"/>
    </source>
</evidence>
<keyword evidence="4 9" id="KW-0547">Nucleotide-binding</keyword>
<dbReference type="GO" id="GO:0008017">
    <property type="term" value="F:microtubule binding"/>
    <property type="evidence" value="ECO:0007669"/>
    <property type="project" value="InterPro"/>
</dbReference>
<dbReference type="InterPro" id="IPR001752">
    <property type="entry name" value="Kinesin_motor_dom"/>
</dbReference>
<dbReference type="InterPro" id="IPR019821">
    <property type="entry name" value="Kinesin_motor_CS"/>
</dbReference>
<comment type="subcellular location">
    <subcellularLocation>
        <location evidence="1">Cytoplasm</location>
        <location evidence="1">Cytoskeleton</location>
    </subcellularLocation>
</comment>
<dbReference type="PROSITE" id="PS00411">
    <property type="entry name" value="KINESIN_MOTOR_1"/>
    <property type="match status" value="1"/>
</dbReference>
<evidence type="ECO:0000313" key="14">
    <source>
        <dbReference type="Proteomes" id="UP000054107"/>
    </source>
</evidence>
<dbReference type="AlphaFoldDB" id="A0A0B7N871"/>